<proteinExistence type="predicted"/>
<evidence type="ECO:0000313" key="4">
    <source>
        <dbReference type="EMBL" id="KAF4625026.1"/>
    </source>
</evidence>
<feature type="transmembrane region" description="Helical" evidence="2">
    <location>
        <begin position="605"/>
        <end position="625"/>
    </location>
</feature>
<keyword evidence="2" id="KW-0472">Membrane</keyword>
<sequence>MSASATAGPSRAPRSSQQHSASLSTSPRRSLVEPLIDVEEDANFPQTTAADQLSSAEWCSSLVHRIRNEYSPATADFIFSLPQPNDIINVIDKGGIPLISLSLDLEGGLRIRVVRATATSKYFAVSHIWSDSLGNPNANTLPECQIRLLEGLGPSFRKSSGIQIVDPTTAEKLWKACISKDTQMTTGDSPETLLWIDTLCIPVDPEYSHLRTQAINSMAQIYASAGSIIILNHELLQLRRQEMPALSISAYVICSGWMSRCWTFQEGPLANKWLVLFEDGVVCIDDLFESIRHRPNSSSPVPSESDLFSWYRNMPRLRELYEQRTFSRYSYSSQTLPLRHIWNNLCTRTTTKREDLISIISIMLEFRPSEVMSLPVEKRPLSVFYAQVTLPLVFLYRDRPTITDWADTLRAGPLISNVISGACLGVRERQNVYTQFFYICPIKYFVSALQGSEVVRVPPADYDSYPVRRGGLVQGVEYVIEHDFSSAVELHESRITGQSFAALREGLVTYPLSICGVYWTVMFFALLYEIGLDTAIIPIPLPLGEVLGTVLGALLVIISFLGILIFTEEDHRLASHLQQIEFDAWYTYFHTLEVNPENSHFCIHFRPWITLGITGLGTLFLPLLIYRRPINFALFATLLLEIEVSHIALRWLLEIYSLTGTCKFTMFIRYIMVVSSQFMSNPATSAPSNQTLDVSTDSEDATDILTSGRRGKGPSRTNGVTDGPWNRSEIETFVPSAHRRESAV</sequence>
<keyword evidence="2" id="KW-1133">Transmembrane helix</keyword>
<feature type="transmembrane region" description="Helical" evidence="2">
    <location>
        <begin position="546"/>
        <end position="567"/>
    </location>
</feature>
<evidence type="ECO:0000313" key="5">
    <source>
        <dbReference type="Proteomes" id="UP000566819"/>
    </source>
</evidence>
<reference evidence="4 5" key="1">
    <citation type="submission" date="2020-03" db="EMBL/GenBank/DDBJ databases">
        <title>Draft Genome Sequence of Cudoniella acicularis.</title>
        <authorList>
            <person name="Buettner E."/>
            <person name="Kellner H."/>
        </authorList>
    </citation>
    <scope>NUCLEOTIDE SEQUENCE [LARGE SCALE GENOMIC DNA]</scope>
    <source>
        <strain evidence="4 5">DSM 108380</strain>
    </source>
</reference>
<keyword evidence="5" id="KW-1185">Reference proteome</keyword>
<dbReference type="OrthoDB" id="5398779at2759"/>
<feature type="region of interest" description="Disordered" evidence="1">
    <location>
        <begin position="686"/>
        <end position="727"/>
    </location>
</feature>
<gene>
    <name evidence="4" type="ORF">G7Y89_g13142</name>
</gene>
<accession>A0A8H4RAG6</accession>
<feature type="compositionally biased region" description="Low complexity" evidence="1">
    <location>
        <begin position="15"/>
        <end position="26"/>
    </location>
</feature>
<feature type="compositionally biased region" description="Polar residues" evidence="1">
    <location>
        <begin position="686"/>
        <end position="695"/>
    </location>
</feature>
<dbReference type="PANTHER" id="PTHR39596:SF2">
    <property type="entry name" value="HET DOMAIN PROTEIN (AFU_ORTHOLOGUE AFUA_1G17550)-RELATED"/>
    <property type="match status" value="1"/>
</dbReference>
<comment type="caution">
    <text evidence="4">The sequence shown here is derived from an EMBL/GenBank/DDBJ whole genome shotgun (WGS) entry which is preliminary data.</text>
</comment>
<evidence type="ECO:0000259" key="3">
    <source>
        <dbReference type="Pfam" id="PF06985"/>
    </source>
</evidence>
<feature type="transmembrane region" description="Helical" evidence="2">
    <location>
        <begin position="517"/>
        <end position="539"/>
    </location>
</feature>
<dbReference type="AlphaFoldDB" id="A0A8H4RAG6"/>
<feature type="region of interest" description="Disordered" evidence="1">
    <location>
        <begin position="1"/>
        <end position="29"/>
    </location>
</feature>
<keyword evidence="2" id="KW-0812">Transmembrane</keyword>
<protein>
    <recommendedName>
        <fullName evidence="3">Heterokaryon incompatibility domain-containing protein</fullName>
    </recommendedName>
</protein>
<dbReference type="PANTHER" id="PTHR39596">
    <property type="match status" value="1"/>
</dbReference>
<dbReference type="InterPro" id="IPR010730">
    <property type="entry name" value="HET"/>
</dbReference>
<organism evidence="4 5">
    <name type="scientific">Cudoniella acicularis</name>
    <dbReference type="NCBI Taxonomy" id="354080"/>
    <lineage>
        <taxon>Eukaryota</taxon>
        <taxon>Fungi</taxon>
        <taxon>Dikarya</taxon>
        <taxon>Ascomycota</taxon>
        <taxon>Pezizomycotina</taxon>
        <taxon>Leotiomycetes</taxon>
        <taxon>Helotiales</taxon>
        <taxon>Tricladiaceae</taxon>
        <taxon>Cudoniella</taxon>
    </lineage>
</organism>
<dbReference type="Proteomes" id="UP000566819">
    <property type="component" value="Unassembled WGS sequence"/>
</dbReference>
<dbReference type="Pfam" id="PF06985">
    <property type="entry name" value="HET"/>
    <property type="match status" value="1"/>
</dbReference>
<dbReference type="EMBL" id="JAAMPI010001484">
    <property type="protein sequence ID" value="KAF4625026.1"/>
    <property type="molecule type" value="Genomic_DNA"/>
</dbReference>
<feature type="domain" description="Heterokaryon incompatibility" evidence="3">
    <location>
        <begin position="122"/>
        <end position="231"/>
    </location>
</feature>
<evidence type="ECO:0000256" key="2">
    <source>
        <dbReference type="SAM" id="Phobius"/>
    </source>
</evidence>
<evidence type="ECO:0000256" key="1">
    <source>
        <dbReference type="SAM" id="MobiDB-lite"/>
    </source>
</evidence>
<name>A0A8H4RAG6_9HELO</name>